<gene>
    <name evidence="1" type="ORF">DFJ43DRAFT_116545</name>
</gene>
<name>A0AA38JDK3_9AGAR</name>
<reference evidence="1" key="1">
    <citation type="submission" date="2022-08" db="EMBL/GenBank/DDBJ databases">
        <authorList>
            <consortium name="DOE Joint Genome Institute"/>
            <person name="Min B."/>
            <person name="Sierra-Patev S."/>
            <person name="Naranjo-Ortiz M."/>
            <person name="Looney B."/>
            <person name="Konkel Z."/>
            <person name="Slot J.C."/>
            <person name="Sakamoto Y."/>
            <person name="Steenwyk J.L."/>
            <person name="Rokas A."/>
            <person name="Carro J."/>
            <person name="Camarero S."/>
            <person name="Ferreira P."/>
            <person name="Molpeceres G."/>
            <person name="Ruiz-duenas F.J."/>
            <person name="Serrano A."/>
            <person name="Henrissat B."/>
            <person name="Drula E."/>
            <person name="Hughes K.W."/>
            <person name="Mata J.L."/>
            <person name="Ishikawa N.K."/>
            <person name="Vargas-Isla R."/>
            <person name="Ushijima S."/>
            <person name="Smith C.A."/>
            <person name="Ahrendt S."/>
            <person name="Andreopoulos W."/>
            <person name="He G."/>
            <person name="LaButti K."/>
            <person name="Lipzen A."/>
            <person name="Ng V."/>
            <person name="Riley R."/>
            <person name="Sandor L."/>
            <person name="Barry K."/>
            <person name="Martinez A.T."/>
            <person name="Xiao Y."/>
            <person name="Gibbons J.G."/>
            <person name="Terashima K."/>
            <person name="Hibbett D.S."/>
            <person name="Grigoriev I.V."/>
        </authorList>
    </citation>
    <scope>NUCLEOTIDE SEQUENCE</scope>
    <source>
        <strain evidence="1">ET3784</strain>
    </source>
</reference>
<protein>
    <submittedName>
        <fullName evidence="1">Uncharacterized protein</fullName>
    </submittedName>
</protein>
<proteinExistence type="predicted"/>
<comment type="caution">
    <text evidence="1">The sequence shown here is derived from an EMBL/GenBank/DDBJ whole genome shotgun (WGS) entry which is preliminary data.</text>
</comment>
<dbReference type="AlphaFoldDB" id="A0AA38JDK3"/>
<dbReference type="EMBL" id="JANVFO010000127">
    <property type="protein sequence ID" value="KAJ3710925.1"/>
    <property type="molecule type" value="Genomic_DNA"/>
</dbReference>
<reference evidence="1" key="2">
    <citation type="journal article" date="2023" name="Proc. Natl. Acad. Sci. U.S.A.">
        <title>A global phylogenomic analysis of the shiitake genus Lentinula.</title>
        <authorList>
            <person name="Sierra-Patev S."/>
            <person name="Min B."/>
            <person name="Naranjo-Ortiz M."/>
            <person name="Looney B."/>
            <person name="Konkel Z."/>
            <person name="Slot J.C."/>
            <person name="Sakamoto Y."/>
            <person name="Steenwyk J.L."/>
            <person name="Rokas A."/>
            <person name="Carro J."/>
            <person name="Camarero S."/>
            <person name="Ferreira P."/>
            <person name="Molpeceres G."/>
            <person name="Ruiz-Duenas F.J."/>
            <person name="Serrano A."/>
            <person name="Henrissat B."/>
            <person name="Drula E."/>
            <person name="Hughes K.W."/>
            <person name="Mata J.L."/>
            <person name="Ishikawa N.K."/>
            <person name="Vargas-Isla R."/>
            <person name="Ushijima S."/>
            <person name="Smith C.A."/>
            <person name="Donoghue J."/>
            <person name="Ahrendt S."/>
            <person name="Andreopoulos W."/>
            <person name="He G."/>
            <person name="LaButti K."/>
            <person name="Lipzen A."/>
            <person name="Ng V."/>
            <person name="Riley R."/>
            <person name="Sandor L."/>
            <person name="Barry K."/>
            <person name="Martinez A.T."/>
            <person name="Xiao Y."/>
            <person name="Gibbons J.G."/>
            <person name="Terashima K."/>
            <person name="Grigoriev I.V."/>
            <person name="Hibbett D."/>
        </authorList>
    </citation>
    <scope>NUCLEOTIDE SEQUENCE</scope>
    <source>
        <strain evidence="1">ET3784</strain>
    </source>
</reference>
<evidence type="ECO:0000313" key="1">
    <source>
        <dbReference type="EMBL" id="KAJ3710925.1"/>
    </source>
</evidence>
<sequence length="169" mass="19419">MTLINALRYARPTATMFSVVQIQILCAVCISWTRNFCLATGPRYFLSLFLCARRAKSRGLPQSSHLLPRTLSLTHSYRLAHEFIPRANQTIVRVLYAYAAHHRRRRIQNLYPSLFVFDMISFSGFCRVFTSSGIFIIRSIFFTKQLHEAPRFLIDFLGNVLLTNGVVLG</sequence>
<accession>A0AA38JDK3</accession>
<keyword evidence="2" id="KW-1185">Reference proteome</keyword>
<dbReference type="Proteomes" id="UP001176059">
    <property type="component" value="Unassembled WGS sequence"/>
</dbReference>
<organism evidence="1 2">
    <name type="scientific">Lentinula guzmanii</name>
    <dbReference type="NCBI Taxonomy" id="2804957"/>
    <lineage>
        <taxon>Eukaryota</taxon>
        <taxon>Fungi</taxon>
        <taxon>Dikarya</taxon>
        <taxon>Basidiomycota</taxon>
        <taxon>Agaricomycotina</taxon>
        <taxon>Agaricomycetes</taxon>
        <taxon>Agaricomycetidae</taxon>
        <taxon>Agaricales</taxon>
        <taxon>Marasmiineae</taxon>
        <taxon>Omphalotaceae</taxon>
        <taxon>Lentinula</taxon>
    </lineage>
</organism>
<evidence type="ECO:0000313" key="2">
    <source>
        <dbReference type="Proteomes" id="UP001176059"/>
    </source>
</evidence>